<sequence>MGIKVEKATPEDAPALTRIGHHAFENDVFQRKAIRFDGANAAQTEEYWTWRIGRMRARLAKSDAHWHKAVDTDTGEIVGFTGIIEPNNAEIDEAFNAQHKDHLPEIVDGPLFAEHAAKMSTTKERLLGDRNDFWYVPAMSVHPRHQRRGVGQALLAANLVLTDAAGSDIYLEAMPAAVKLYQSAGFEVIGALPAILDGLEHPVMLRRYKPT</sequence>
<dbReference type="InterPro" id="IPR016181">
    <property type="entry name" value="Acyl_CoA_acyltransferase"/>
</dbReference>
<evidence type="ECO:0000313" key="2">
    <source>
        <dbReference type="EMBL" id="QIW95100.1"/>
    </source>
</evidence>
<name>A0A6H0XKE1_9PEZI</name>
<evidence type="ECO:0000259" key="1">
    <source>
        <dbReference type="PROSITE" id="PS51186"/>
    </source>
</evidence>
<accession>A0A6H0XKE1</accession>
<dbReference type="EMBL" id="CP051139">
    <property type="protein sequence ID" value="QIW95100.1"/>
    <property type="molecule type" value="Genomic_DNA"/>
</dbReference>
<dbReference type="GO" id="GO:0016747">
    <property type="term" value="F:acyltransferase activity, transferring groups other than amino-acyl groups"/>
    <property type="evidence" value="ECO:0007669"/>
    <property type="project" value="InterPro"/>
</dbReference>
<proteinExistence type="predicted"/>
<dbReference type="AlphaFoldDB" id="A0A6H0XKE1"/>
<evidence type="ECO:0000313" key="3">
    <source>
        <dbReference type="Proteomes" id="UP000503462"/>
    </source>
</evidence>
<feature type="domain" description="N-acetyltransferase" evidence="1">
    <location>
        <begin position="3"/>
        <end position="210"/>
    </location>
</feature>
<gene>
    <name evidence="2" type="ORF">AMS68_000618</name>
</gene>
<dbReference type="SUPFAM" id="SSF55729">
    <property type="entry name" value="Acyl-CoA N-acyltransferases (Nat)"/>
    <property type="match status" value="1"/>
</dbReference>
<dbReference type="CDD" id="cd04301">
    <property type="entry name" value="NAT_SF"/>
    <property type="match status" value="1"/>
</dbReference>
<organism evidence="2 3">
    <name type="scientific">Peltaster fructicola</name>
    <dbReference type="NCBI Taxonomy" id="286661"/>
    <lineage>
        <taxon>Eukaryota</taxon>
        <taxon>Fungi</taxon>
        <taxon>Dikarya</taxon>
        <taxon>Ascomycota</taxon>
        <taxon>Pezizomycotina</taxon>
        <taxon>Dothideomycetes</taxon>
        <taxon>Dothideomycetes incertae sedis</taxon>
        <taxon>Peltaster</taxon>
    </lineage>
</organism>
<keyword evidence="3" id="KW-1185">Reference proteome</keyword>
<dbReference type="Pfam" id="PF13508">
    <property type="entry name" value="Acetyltransf_7"/>
    <property type="match status" value="1"/>
</dbReference>
<dbReference type="PROSITE" id="PS51186">
    <property type="entry name" value="GNAT"/>
    <property type="match status" value="1"/>
</dbReference>
<dbReference type="InterPro" id="IPR000182">
    <property type="entry name" value="GNAT_dom"/>
</dbReference>
<reference evidence="2 3" key="1">
    <citation type="journal article" date="2016" name="Sci. Rep.">
        <title>Peltaster fructicola genome reveals evolution from an invasive phytopathogen to an ectophytic parasite.</title>
        <authorList>
            <person name="Xu C."/>
            <person name="Chen H."/>
            <person name="Gleason M.L."/>
            <person name="Xu J.R."/>
            <person name="Liu H."/>
            <person name="Zhang R."/>
            <person name="Sun G."/>
        </authorList>
    </citation>
    <scope>NUCLEOTIDE SEQUENCE [LARGE SCALE GENOMIC DNA]</scope>
    <source>
        <strain evidence="2 3">LNHT1506</strain>
    </source>
</reference>
<protein>
    <recommendedName>
        <fullName evidence="1">N-acetyltransferase domain-containing protein</fullName>
    </recommendedName>
</protein>
<dbReference type="PANTHER" id="PTHR42791:SF2">
    <property type="entry name" value="N-ACETYLTRANSFERASE DOMAIN-CONTAINING PROTEIN"/>
    <property type="match status" value="1"/>
</dbReference>
<dbReference type="OrthoDB" id="4738875at2759"/>
<dbReference type="InterPro" id="IPR052523">
    <property type="entry name" value="Trichothecene_AcTrans"/>
</dbReference>
<dbReference type="Proteomes" id="UP000503462">
    <property type="component" value="Chromosome 1"/>
</dbReference>
<dbReference type="Gene3D" id="3.40.630.30">
    <property type="match status" value="1"/>
</dbReference>
<dbReference type="PANTHER" id="PTHR42791">
    <property type="entry name" value="GNAT FAMILY ACETYLTRANSFERASE"/>
    <property type="match status" value="1"/>
</dbReference>